<protein>
    <submittedName>
        <fullName evidence="1">Phosphotransferase</fullName>
    </submittedName>
</protein>
<accession>A0A6A4RDU5</accession>
<dbReference type="InterPro" id="IPR011009">
    <property type="entry name" value="Kinase-like_dom_sf"/>
</dbReference>
<name>A0A6A4RDU5_9RHOB</name>
<proteinExistence type="predicted"/>
<keyword evidence="1" id="KW-0808">Transferase</keyword>
<dbReference type="Pfam" id="PF04655">
    <property type="entry name" value="APH_6_hur"/>
    <property type="match status" value="1"/>
</dbReference>
<dbReference type="Gene3D" id="3.30.200.20">
    <property type="entry name" value="Phosphorylase Kinase, domain 1"/>
    <property type="match status" value="1"/>
</dbReference>
<dbReference type="GO" id="GO:0016773">
    <property type="term" value="F:phosphotransferase activity, alcohol group as acceptor"/>
    <property type="evidence" value="ECO:0007669"/>
    <property type="project" value="InterPro"/>
</dbReference>
<sequence>MSRNVMTDDLNTVLVRWQLTQAEHLSQTAIARLWRVRRADGTSAVLKLYKNATRGNEAAGAELLSAWSGRAVVKILENDGAAMLMQWLDGPSLGDIARSGHAKQADQLLCDTARSLHQNPISVRAPLCSLDDAFSLLPQLTYSTTCPTPLRKDMLRATAMANHLLATQPSPVPLHGDLHHDNVILTVTGPKAFDAKGYMGDPAFELANALRHPKGLPSHVRDLTRITQTTQLFAQALGVPCQRLAQWAAAKCALSISWRANGLLIQDDEADLLSLLVEQALATEC</sequence>
<dbReference type="RefSeq" id="WP_158981693.1">
    <property type="nucleotide sequence ID" value="NZ_WSFO01000020.1"/>
</dbReference>
<evidence type="ECO:0000313" key="2">
    <source>
        <dbReference type="Proteomes" id="UP000441586"/>
    </source>
</evidence>
<organism evidence="1 2">
    <name type="scientific">Parasedimentitalea maritima</name>
    <dbReference type="NCBI Taxonomy" id="2578117"/>
    <lineage>
        <taxon>Bacteria</taxon>
        <taxon>Pseudomonadati</taxon>
        <taxon>Pseudomonadota</taxon>
        <taxon>Alphaproteobacteria</taxon>
        <taxon>Rhodobacterales</taxon>
        <taxon>Paracoccaceae</taxon>
        <taxon>Parasedimentitalea</taxon>
    </lineage>
</organism>
<evidence type="ECO:0000313" key="1">
    <source>
        <dbReference type="EMBL" id="KAE9625478.1"/>
    </source>
</evidence>
<dbReference type="Gene3D" id="1.10.510.10">
    <property type="entry name" value="Transferase(Phosphotransferase) domain 1"/>
    <property type="match status" value="1"/>
</dbReference>
<dbReference type="InterPro" id="IPR006748">
    <property type="entry name" value="NH2Glyco/OHUrea_AB-resist_kin"/>
</dbReference>
<comment type="caution">
    <text evidence="1">The sequence shown here is derived from an EMBL/GenBank/DDBJ whole genome shotgun (WGS) entry which is preliminary data.</text>
</comment>
<dbReference type="SUPFAM" id="SSF56112">
    <property type="entry name" value="Protein kinase-like (PK-like)"/>
    <property type="match status" value="1"/>
</dbReference>
<gene>
    <name evidence="1" type="ORF">GP644_22420</name>
</gene>
<dbReference type="AlphaFoldDB" id="A0A6A4RDU5"/>
<reference evidence="1 2" key="1">
    <citation type="submission" date="2019-12" db="EMBL/GenBank/DDBJ databases">
        <authorList>
            <person name="Zhang Y.-J."/>
        </authorList>
    </citation>
    <scope>NUCLEOTIDE SEQUENCE [LARGE SCALE GENOMIC DNA]</scope>
    <source>
        <strain evidence="1 2">H18S-6</strain>
    </source>
</reference>
<dbReference type="EMBL" id="WSFO01000020">
    <property type="protein sequence ID" value="KAE9625478.1"/>
    <property type="molecule type" value="Genomic_DNA"/>
</dbReference>
<dbReference type="Proteomes" id="UP000441586">
    <property type="component" value="Unassembled WGS sequence"/>
</dbReference>
<dbReference type="GO" id="GO:0019748">
    <property type="term" value="P:secondary metabolic process"/>
    <property type="evidence" value="ECO:0007669"/>
    <property type="project" value="InterPro"/>
</dbReference>